<dbReference type="SUPFAM" id="SSF51569">
    <property type="entry name" value="Aldolase"/>
    <property type="match status" value="1"/>
</dbReference>
<dbReference type="InterPro" id="IPR013132">
    <property type="entry name" value="PseI/NeuA/B-like_N"/>
</dbReference>
<evidence type="ECO:0000313" key="2">
    <source>
        <dbReference type="EMBL" id="KKW09366.1"/>
    </source>
</evidence>
<dbReference type="InterPro" id="IPR036732">
    <property type="entry name" value="AFP_Neu5c_C_sf"/>
</dbReference>
<dbReference type="PANTHER" id="PTHR42966">
    <property type="entry name" value="N-ACETYLNEURAMINATE SYNTHASE"/>
    <property type="match status" value="1"/>
</dbReference>
<dbReference type="NCBIfam" id="TIGR03586">
    <property type="entry name" value="PseI"/>
    <property type="match status" value="1"/>
</dbReference>
<evidence type="ECO:0000313" key="3">
    <source>
        <dbReference type="Proteomes" id="UP000033965"/>
    </source>
</evidence>
<dbReference type="PROSITE" id="PS50844">
    <property type="entry name" value="AFP_LIKE"/>
    <property type="match status" value="1"/>
</dbReference>
<dbReference type="InterPro" id="IPR051690">
    <property type="entry name" value="PseI-like"/>
</dbReference>
<dbReference type="Pfam" id="PF03102">
    <property type="entry name" value="NeuB"/>
    <property type="match status" value="1"/>
</dbReference>
<reference evidence="2 3" key="1">
    <citation type="journal article" date="2015" name="Nature">
        <title>rRNA introns, odd ribosomes, and small enigmatic genomes across a large radiation of phyla.</title>
        <authorList>
            <person name="Brown C.T."/>
            <person name="Hug L.A."/>
            <person name="Thomas B.C."/>
            <person name="Sharon I."/>
            <person name="Castelle C.J."/>
            <person name="Singh A."/>
            <person name="Wilkins M.J."/>
            <person name="Williams K.H."/>
            <person name="Banfield J.F."/>
        </authorList>
    </citation>
    <scope>NUCLEOTIDE SEQUENCE [LARGE SCALE GENOMIC DNA]</scope>
</reference>
<dbReference type="PATRIC" id="fig|1618669.3.peg.91"/>
<dbReference type="Gene3D" id="3.90.1210.10">
    <property type="entry name" value="Antifreeze-like/N-acetylneuraminic acid synthase C-terminal domain"/>
    <property type="match status" value="1"/>
</dbReference>
<dbReference type="Proteomes" id="UP000033965">
    <property type="component" value="Unassembled WGS sequence"/>
</dbReference>
<dbReference type="CDD" id="cd11615">
    <property type="entry name" value="SAF_NeuB_like"/>
    <property type="match status" value="1"/>
</dbReference>
<dbReference type="Gene3D" id="3.20.20.70">
    <property type="entry name" value="Aldolase class I"/>
    <property type="match status" value="1"/>
</dbReference>
<proteinExistence type="predicted"/>
<feature type="domain" description="AFP-like" evidence="1">
    <location>
        <begin position="308"/>
        <end position="366"/>
    </location>
</feature>
<dbReference type="AlphaFoldDB" id="A0A0G1VSC6"/>
<sequence length="370" mass="41622">MALMRVAPRRYWWQDTYMFKIGTREIGMGRPVFIVAEISGNHNGSIKRALKIIDAAADAGADAVKLQTYTPETMTIDSDRKEFIVQSNPAWKGKTLYQLYGEASTPWEWHKELFARAKKRGLICFSTPFDNSSVDFLEKLKQPVYKIASFEVVDIPLLERVGRTRKPVIMSRGMASIAEITLAIKTLKKFGTPEIILLQCVSSYPAKPEDMNLLTIPDLQKRFKVLAGLSDHSLSRDVAVASVALGACVIEKHITLARADGGPDAAFSLEPQEFAELVKSVRLVEKAIGTPSYKRSESEKENIVFRKSLFVVKDIKKGERFTQENVRSIRPGNGLSPRFYREVLGKRSTQGIFRATPLQWNLVAVAKKRR</sequence>
<dbReference type="InterPro" id="IPR057736">
    <property type="entry name" value="SAF_PseI/NeuA/NeuB"/>
</dbReference>
<protein>
    <submittedName>
        <fullName evidence="2">N-acylneuraminate-9-phosphate synthase</fullName>
    </submittedName>
</protein>
<comment type="caution">
    <text evidence="2">The sequence shown here is derived from an EMBL/GenBank/DDBJ whole genome shotgun (WGS) entry which is preliminary data.</text>
</comment>
<organism evidence="2 3">
    <name type="scientific">Candidatus Kaiserbacteria bacterium GW2011_GWA2_49_19</name>
    <dbReference type="NCBI Taxonomy" id="1618669"/>
    <lineage>
        <taxon>Bacteria</taxon>
        <taxon>Candidatus Kaiseribacteriota</taxon>
    </lineage>
</organism>
<dbReference type="SUPFAM" id="SSF51269">
    <property type="entry name" value="AFP III-like domain"/>
    <property type="match status" value="1"/>
</dbReference>
<dbReference type="Pfam" id="PF08666">
    <property type="entry name" value="SAF"/>
    <property type="match status" value="1"/>
</dbReference>
<dbReference type="SMART" id="SM00858">
    <property type="entry name" value="SAF"/>
    <property type="match status" value="1"/>
</dbReference>
<dbReference type="GO" id="GO:0047444">
    <property type="term" value="F:N-acylneuraminate-9-phosphate synthase activity"/>
    <property type="evidence" value="ECO:0007669"/>
    <property type="project" value="TreeGrafter"/>
</dbReference>
<dbReference type="GO" id="GO:0016051">
    <property type="term" value="P:carbohydrate biosynthetic process"/>
    <property type="evidence" value="ECO:0007669"/>
    <property type="project" value="InterPro"/>
</dbReference>
<dbReference type="InterPro" id="IPR013785">
    <property type="entry name" value="Aldolase_TIM"/>
</dbReference>
<dbReference type="InterPro" id="IPR013974">
    <property type="entry name" value="SAF"/>
</dbReference>
<dbReference type="InterPro" id="IPR006190">
    <property type="entry name" value="SAF_AFP_Neu5Ac"/>
</dbReference>
<name>A0A0G1VSC6_9BACT</name>
<dbReference type="EMBL" id="LCPZ01000002">
    <property type="protein sequence ID" value="KKW09366.1"/>
    <property type="molecule type" value="Genomic_DNA"/>
</dbReference>
<evidence type="ECO:0000259" key="1">
    <source>
        <dbReference type="PROSITE" id="PS50844"/>
    </source>
</evidence>
<gene>
    <name evidence="2" type="ORF">UY44_C0002G0006</name>
</gene>
<dbReference type="InterPro" id="IPR020030">
    <property type="entry name" value="Pseudaminic_synth_PseI"/>
</dbReference>
<dbReference type="PANTHER" id="PTHR42966:SF2">
    <property type="entry name" value="PSEUDAMINIC ACID SYNTHASE"/>
    <property type="match status" value="1"/>
</dbReference>
<accession>A0A0G1VSC6</accession>